<gene>
    <name evidence="1" type="ORF">METZ01_LOCUS288722</name>
</gene>
<organism evidence="1">
    <name type="scientific">marine metagenome</name>
    <dbReference type="NCBI Taxonomy" id="408172"/>
    <lineage>
        <taxon>unclassified sequences</taxon>
        <taxon>metagenomes</taxon>
        <taxon>ecological metagenomes</taxon>
    </lineage>
</organism>
<evidence type="ECO:0000313" key="1">
    <source>
        <dbReference type="EMBL" id="SVC35868.1"/>
    </source>
</evidence>
<accession>A0A382LGG0</accession>
<protein>
    <submittedName>
        <fullName evidence="1">Uncharacterized protein</fullName>
    </submittedName>
</protein>
<name>A0A382LGG0_9ZZZZ</name>
<proteinExistence type="predicted"/>
<sequence length="40" mass="4503">MVPFRFQLRKGDTSVLSQKSLAFSDGDASRLAALRSARYR</sequence>
<dbReference type="AlphaFoldDB" id="A0A382LGG0"/>
<reference evidence="1" key="1">
    <citation type="submission" date="2018-05" db="EMBL/GenBank/DDBJ databases">
        <authorList>
            <person name="Lanie J.A."/>
            <person name="Ng W.-L."/>
            <person name="Kazmierczak K.M."/>
            <person name="Andrzejewski T.M."/>
            <person name="Davidsen T.M."/>
            <person name="Wayne K.J."/>
            <person name="Tettelin H."/>
            <person name="Glass J.I."/>
            <person name="Rusch D."/>
            <person name="Podicherti R."/>
            <person name="Tsui H.-C.T."/>
            <person name="Winkler M.E."/>
        </authorList>
    </citation>
    <scope>NUCLEOTIDE SEQUENCE</scope>
</reference>
<dbReference type="EMBL" id="UINC01086949">
    <property type="protein sequence ID" value="SVC35868.1"/>
    <property type="molecule type" value="Genomic_DNA"/>
</dbReference>